<proteinExistence type="predicted"/>
<dbReference type="InterPro" id="IPR012318">
    <property type="entry name" value="HTH_CRP"/>
</dbReference>
<dbReference type="SUPFAM" id="SSF51206">
    <property type="entry name" value="cAMP-binding domain-like"/>
    <property type="match status" value="1"/>
</dbReference>
<dbReference type="CDD" id="cd00038">
    <property type="entry name" value="CAP_ED"/>
    <property type="match status" value="1"/>
</dbReference>
<dbReference type="EMBL" id="JACIED010000001">
    <property type="protein sequence ID" value="MBB4006513.1"/>
    <property type="molecule type" value="Genomic_DNA"/>
</dbReference>
<feature type="domain" description="Cyclic nucleotide-binding" evidence="4">
    <location>
        <begin position="70"/>
        <end position="172"/>
    </location>
</feature>
<dbReference type="InterPro" id="IPR036390">
    <property type="entry name" value="WH_DNA-bd_sf"/>
</dbReference>
<dbReference type="GO" id="GO:0003700">
    <property type="term" value="F:DNA-binding transcription factor activity"/>
    <property type="evidence" value="ECO:0007669"/>
    <property type="project" value="TreeGrafter"/>
</dbReference>
<dbReference type="PANTHER" id="PTHR24567">
    <property type="entry name" value="CRP FAMILY TRANSCRIPTIONAL REGULATORY PROTEIN"/>
    <property type="match status" value="1"/>
</dbReference>
<dbReference type="SMART" id="SM00419">
    <property type="entry name" value="HTH_CRP"/>
    <property type="match status" value="1"/>
</dbReference>
<dbReference type="Pfam" id="PF00027">
    <property type="entry name" value="cNMP_binding"/>
    <property type="match status" value="1"/>
</dbReference>
<accession>A0A7W6MSZ2</accession>
<organism evidence="6 7">
    <name type="scientific">Allorhizobium taibaishanense</name>
    <dbReference type="NCBI Taxonomy" id="887144"/>
    <lineage>
        <taxon>Bacteria</taxon>
        <taxon>Pseudomonadati</taxon>
        <taxon>Pseudomonadota</taxon>
        <taxon>Alphaproteobacteria</taxon>
        <taxon>Hyphomicrobiales</taxon>
        <taxon>Rhizobiaceae</taxon>
        <taxon>Rhizobium/Agrobacterium group</taxon>
        <taxon>Allorhizobium</taxon>
    </lineage>
</organism>
<dbReference type="GO" id="GO:0005829">
    <property type="term" value="C:cytosol"/>
    <property type="evidence" value="ECO:0007669"/>
    <property type="project" value="TreeGrafter"/>
</dbReference>
<dbReference type="SUPFAM" id="SSF46785">
    <property type="entry name" value="Winged helix' DNA-binding domain"/>
    <property type="match status" value="1"/>
</dbReference>
<reference evidence="6 7" key="1">
    <citation type="submission" date="2020-08" db="EMBL/GenBank/DDBJ databases">
        <title>Genomic Encyclopedia of Type Strains, Phase IV (KMG-IV): sequencing the most valuable type-strain genomes for metagenomic binning, comparative biology and taxonomic classification.</title>
        <authorList>
            <person name="Goeker M."/>
        </authorList>
    </citation>
    <scope>NUCLEOTIDE SEQUENCE [LARGE SCALE GENOMIC DNA]</scope>
    <source>
        <strain evidence="6 7">DSM 100021</strain>
    </source>
</reference>
<dbReference type="Pfam" id="PF13545">
    <property type="entry name" value="HTH_Crp_2"/>
    <property type="match status" value="1"/>
</dbReference>
<dbReference type="Gene3D" id="2.60.120.10">
    <property type="entry name" value="Jelly Rolls"/>
    <property type="match status" value="1"/>
</dbReference>
<evidence type="ECO:0000313" key="7">
    <source>
        <dbReference type="Proteomes" id="UP000544107"/>
    </source>
</evidence>
<dbReference type="InterPro" id="IPR000595">
    <property type="entry name" value="cNMP-bd_dom"/>
</dbReference>
<dbReference type="GO" id="GO:0003677">
    <property type="term" value="F:DNA binding"/>
    <property type="evidence" value="ECO:0007669"/>
    <property type="project" value="UniProtKB-KW"/>
</dbReference>
<dbReference type="PANTHER" id="PTHR24567:SF74">
    <property type="entry name" value="HTH-TYPE TRANSCRIPTIONAL REGULATOR ARCR"/>
    <property type="match status" value="1"/>
</dbReference>
<dbReference type="PROSITE" id="PS51063">
    <property type="entry name" value="HTH_CRP_2"/>
    <property type="match status" value="1"/>
</dbReference>
<dbReference type="InterPro" id="IPR014710">
    <property type="entry name" value="RmlC-like_jellyroll"/>
</dbReference>
<evidence type="ECO:0000313" key="6">
    <source>
        <dbReference type="EMBL" id="MBB4006513.1"/>
    </source>
</evidence>
<dbReference type="PROSITE" id="PS50042">
    <property type="entry name" value="CNMP_BINDING_3"/>
    <property type="match status" value="1"/>
</dbReference>
<dbReference type="SMART" id="SM00100">
    <property type="entry name" value="cNMP"/>
    <property type="match status" value="1"/>
</dbReference>
<evidence type="ECO:0000256" key="2">
    <source>
        <dbReference type="ARBA" id="ARBA00023125"/>
    </source>
</evidence>
<dbReference type="AlphaFoldDB" id="A0A7W6MSZ2"/>
<keyword evidence="3" id="KW-0804">Transcription</keyword>
<gene>
    <name evidence="6" type="ORF">GGQ71_000749</name>
</gene>
<dbReference type="InterPro" id="IPR036388">
    <property type="entry name" value="WH-like_DNA-bd_sf"/>
</dbReference>
<comment type="caution">
    <text evidence="6">The sequence shown here is derived from an EMBL/GenBank/DDBJ whole genome shotgun (WGS) entry which is preliminary data.</text>
</comment>
<feature type="domain" description="HTH crp-type" evidence="5">
    <location>
        <begin position="204"/>
        <end position="272"/>
    </location>
</feature>
<evidence type="ECO:0000256" key="1">
    <source>
        <dbReference type="ARBA" id="ARBA00023015"/>
    </source>
</evidence>
<name>A0A7W6MSZ2_9HYPH</name>
<keyword evidence="1" id="KW-0805">Transcription regulation</keyword>
<protein>
    <submittedName>
        <fullName evidence="6">CRP-like cAMP-binding protein</fullName>
    </submittedName>
</protein>
<evidence type="ECO:0000259" key="5">
    <source>
        <dbReference type="PROSITE" id="PS51063"/>
    </source>
</evidence>
<dbReference type="InterPro" id="IPR018490">
    <property type="entry name" value="cNMP-bd_dom_sf"/>
</dbReference>
<dbReference type="InterPro" id="IPR050397">
    <property type="entry name" value="Env_Response_Regulators"/>
</dbReference>
<dbReference type="Gene3D" id="1.10.10.10">
    <property type="entry name" value="Winged helix-like DNA-binding domain superfamily/Winged helix DNA-binding domain"/>
    <property type="match status" value="1"/>
</dbReference>
<evidence type="ECO:0000259" key="4">
    <source>
        <dbReference type="PROSITE" id="PS50042"/>
    </source>
</evidence>
<evidence type="ECO:0000256" key="3">
    <source>
        <dbReference type="ARBA" id="ARBA00023163"/>
    </source>
</evidence>
<sequence>MTAHCLSVPRQVLPGAAASYRCGGTDLGIRLGAGRIGARMPGMVEKDGLAVNKVLNLNSRERNILVKSPLLATLGPGSLTRMIDLATVLSFEARDILFRDGDPADYFYCVLTGYVRLYRLNKDGREADIRISGSGDTFAESLLAMGDSYHYNAQAAENVTVARFDLAKVRALAEQEHDIARAVIRCLSNYLRSTMDCIANDRLQTAPQRVAQYLIDNCPVSGGAVSIRLPFQKSLLAGKLGLAPEALSRAFSTLRGNGVTVRGRMIQINDIDALRQI</sequence>
<dbReference type="Proteomes" id="UP000544107">
    <property type="component" value="Unassembled WGS sequence"/>
</dbReference>
<keyword evidence="2" id="KW-0238">DNA-binding</keyword>